<dbReference type="PROSITE" id="PS51007">
    <property type="entry name" value="CYTC"/>
    <property type="match status" value="1"/>
</dbReference>
<dbReference type="Proteomes" id="UP000186308">
    <property type="component" value="Unassembled WGS sequence"/>
</dbReference>
<proteinExistence type="predicted"/>
<evidence type="ECO:0000256" key="5">
    <source>
        <dbReference type="SAM" id="SignalP"/>
    </source>
</evidence>
<keyword evidence="5" id="KW-0732">Signal</keyword>
<reference evidence="7 8" key="1">
    <citation type="submission" date="2017-01" db="EMBL/GenBank/DDBJ databases">
        <authorList>
            <person name="Varghese N."/>
            <person name="Submissions S."/>
        </authorList>
    </citation>
    <scope>NUCLEOTIDE SEQUENCE [LARGE SCALE GENOMIC DNA]</scope>
    <source>
        <strain evidence="7 8">ATCC 35905</strain>
    </source>
</reference>
<dbReference type="RefSeq" id="WP_076454342.1">
    <property type="nucleotide sequence ID" value="NZ_FTNE01000002.1"/>
</dbReference>
<evidence type="ECO:0000313" key="7">
    <source>
        <dbReference type="EMBL" id="SIQ16025.1"/>
    </source>
</evidence>
<gene>
    <name evidence="7" type="ORF">SAMN05421828_10255</name>
</gene>
<dbReference type="InterPro" id="IPR036909">
    <property type="entry name" value="Cyt_c-like_dom_sf"/>
</dbReference>
<evidence type="ECO:0000259" key="6">
    <source>
        <dbReference type="PROSITE" id="PS51007"/>
    </source>
</evidence>
<evidence type="ECO:0000256" key="2">
    <source>
        <dbReference type="ARBA" id="ARBA00022723"/>
    </source>
</evidence>
<protein>
    <submittedName>
        <fullName evidence="7">Thiosulfate dehydrogenase</fullName>
    </submittedName>
</protein>
<evidence type="ECO:0000313" key="8">
    <source>
        <dbReference type="Proteomes" id="UP000186308"/>
    </source>
</evidence>
<keyword evidence="3 4" id="KW-0408">Iron</keyword>
<name>A0A8G2CHZ1_ACIRU</name>
<evidence type="ECO:0000256" key="1">
    <source>
        <dbReference type="ARBA" id="ARBA00022617"/>
    </source>
</evidence>
<dbReference type="SUPFAM" id="SSF46626">
    <property type="entry name" value="Cytochrome c"/>
    <property type="match status" value="1"/>
</dbReference>
<feature type="chain" id="PRO_5034333590" evidence="5">
    <location>
        <begin position="24"/>
        <end position="159"/>
    </location>
</feature>
<dbReference type="GO" id="GO:0046872">
    <property type="term" value="F:metal ion binding"/>
    <property type="evidence" value="ECO:0007669"/>
    <property type="project" value="UniProtKB-KW"/>
</dbReference>
<keyword evidence="8" id="KW-1185">Reference proteome</keyword>
<sequence>MPDHTWRLTLLAAASLALTMAHAASTTAMTAAEGPMAAAVARGGQLFDHARFGSTLTWVPDMAFHAKPMTCGACHTNGGKTIGTMPNGKQIPSLIGAAADFPRYNAKKHAVFTLQRQLAHCIRAGIGGKAPAYESPAMIDLEVYLISLSKTAPIGRNVP</sequence>
<organism evidence="7 8">
    <name type="scientific">Acidiphilium rubrum</name>
    <dbReference type="NCBI Taxonomy" id="526"/>
    <lineage>
        <taxon>Bacteria</taxon>
        <taxon>Pseudomonadati</taxon>
        <taxon>Pseudomonadota</taxon>
        <taxon>Alphaproteobacteria</taxon>
        <taxon>Acetobacterales</taxon>
        <taxon>Acidocellaceae</taxon>
        <taxon>Acidiphilium</taxon>
    </lineage>
</organism>
<keyword evidence="2 4" id="KW-0479">Metal-binding</keyword>
<evidence type="ECO:0000256" key="4">
    <source>
        <dbReference type="PROSITE-ProRule" id="PRU00433"/>
    </source>
</evidence>
<evidence type="ECO:0000256" key="3">
    <source>
        <dbReference type="ARBA" id="ARBA00023004"/>
    </source>
</evidence>
<dbReference type="GO" id="GO:0020037">
    <property type="term" value="F:heme binding"/>
    <property type="evidence" value="ECO:0007669"/>
    <property type="project" value="InterPro"/>
</dbReference>
<comment type="caution">
    <text evidence="7">The sequence shown here is derived from an EMBL/GenBank/DDBJ whole genome shotgun (WGS) entry which is preliminary data.</text>
</comment>
<dbReference type="InterPro" id="IPR009056">
    <property type="entry name" value="Cyt_c-like_dom"/>
</dbReference>
<dbReference type="Pfam" id="PF21342">
    <property type="entry name" value="SoxA-TsdA_cyt-c"/>
    <property type="match status" value="1"/>
</dbReference>
<dbReference type="OrthoDB" id="9779283at2"/>
<feature type="domain" description="Cytochrome c" evidence="6">
    <location>
        <begin position="38"/>
        <end position="149"/>
    </location>
</feature>
<feature type="signal peptide" evidence="5">
    <location>
        <begin position="1"/>
        <end position="23"/>
    </location>
</feature>
<dbReference type="GO" id="GO:0009055">
    <property type="term" value="F:electron transfer activity"/>
    <property type="evidence" value="ECO:0007669"/>
    <property type="project" value="InterPro"/>
</dbReference>
<accession>A0A8G2CHZ1</accession>
<dbReference type="Gene3D" id="1.10.760.10">
    <property type="entry name" value="Cytochrome c-like domain"/>
    <property type="match status" value="1"/>
</dbReference>
<dbReference type="EMBL" id="FTNE01000002">
    <property type="protein sequence ID" value="SIQ16025.1"/>
    <property type="molecule type" value="Genomic_DNA"/>
</dbReference>
<keyword evidence="1 4" id="KW-0349">Heme</keyword>
<dbReference type="AlphaFoldDB" id="A0A8G2CHZ1"/>